<feature type="binding site" evidence="11">
    <location>
        <position position="206"/>
    </location>
    <ligand>
        <name>K(+)</name>
        <dbReference type="ChEBI" id="CHEBI:29103"/>
    </ligand>
</feature>
<evidence type="ECO:0000256" key="11">
    <source>
        <dbReference type="PIRSR" id="PIRSR006247-1"/>
    </source>
</evidence>
<dbReference type="InterPro" id="IPR003445">
    <property type="entry name" value="Cat_transpt"/>
</dbReference>
<dbReference type="EMBL" id="VTUU01000003">
    <property type="protein sequence ID" value="KAA1174492.1"/>
    <property type="molecule type" value="Genomic_DNA"/>
</dbReference>
<feature type="transmembrane region" description="Helical" evidence="12">
    <location>
        <begin position="120"/>
        <end position="140"/>
    </location>
</feature>
<feature type="binding site" evidence="11">
    <location>
        <position position="98"/>
    </location>
    <ligand>
        <name>K(+)</name>
        <dbReference type="ChEBI" id="CHEBI:29103"/>
    </ligand>
</feature>
<dbReference type="AlphaFoldDB" id="A0A5B0VIL4"/>
<feature type="transmembrane region" description="Helical" evidence="12">
    <location>
        <begin position="376"/>
        <end position="401"/>
    </location>
</feature>
<feature type="transmembrane region" description="Helical" evidence="12">
    <location>
        <begin position="57"/>
        <end position="78"/>
    </location>
</feature>
<evidence type="ECO:0000313" key="14">
    <source>
        <dbReference type="Proteomes" id="UP000323161"/>
    </source>
</evidence>
<keyword evidence="8 10" id="KW-0406">Ion transport</keyword>
<dbReference type="GO" id="GO:0046872">
    <property type="term" value="F:metal ion binding"/>
    <property type="evidence" value="ECO:0007669"/>
    <property type="project" value="UniProtKB-KW"/>
</dbReference>
<name>A0A5B0VIL4_9GAMM</name>
<dbReference type="PIRSF" id="PIRSF006247">
    <property type="entry name" value="TrkH"/>
    <property type="match status" value="1"/>
</dbReference>
<feature type="binding site" evidence="11">
    <location>
        <position position="419"/>
    </location>
    <ligand>
        <name>K(+)</name>
        <dbReference type="ChEBI" id="CHEBI:29103"/>
    </ligand>
</feature>
<comment type="function">
    <text evidence="10">Low-affinity potassium transport system. Interacts with Trk system potassium uptake protein TrkA.</text>
</comment>
<feature type="transmembrane region" description="Helical" evidence="12">
    <location>
        <begin position="442"/>
        <end position="462"/>
    </location>
</feature>
<evidence type="ECO:0000256" key="10">
    <source>
        <dbReference type="PIRNR" id="PIRNR006247"/>
    </source>
</evidence>
<dbReference type="Pfam" id="PF02386">
    <property type="entry name" value="TrkH"/>
    <property type="match status" value="1"/>
</dbReference>
<gene>
    <name evidence="13" type="ORF">FWJ25_07920</name>
</gene>
<evidence type="ECO:0000256" key="12">
    <source>
        <dbReference type="SAM" id="Phobius"/>
    </source>
</evidence>
<sequence length="469" mass="51145">MLILLSFLMTLPVNLLMFGETPDWLAFVTSSAICFTSGLVALVMVGRKKHVLRQRQMFMLTVSAWIVIPLFSSLPLLLSDLRLTVTDAFFESISGVTTTGSTIFTGLDRMPSDILLWRSIMQWMGGIGIIGMAVAILPFLRIGGMKLFATESSEWSEKVVPRTNSLARSLVGIYLGLTAGCTLAYWLLGMNFFEALNHAMTTVSTGGYSTSDSSMGQFDSNAILLTSSMFMALGSMPFFLFVRFIHGQRQPLLKDQQVRFFLVMLVAIALMLMVYRVVNNNADAFDAFVHALFNVTSVVTTTGYASTDYSLWGPFAVVIFLFITFVGGCSGSTAGGMKIFRFQLSMLLLREQVRRLLHPHAVFARNYNGRVIGDDIVASSVAFSFIFLATLAFVTAILGALGLDLITSLSGAATALTNVGPGLGDIIGPAGNFETLPDAAKWVLMATMILGRLELVSVLVMLSPDFWRS</sequence>
<accession>A0A5B0VIL4</accession>
<evidence type="ECO:0000256" key="9">
    <source>
        <dbReference type="ARBA" id="ARBA00023136"/>
    </source>
</evidence>
<feature type="transmembrane region" description="Helical" evidence="12">
    <location>
        <begin position="222"/>
        <end position="246"/>
    </location>
</feature>
<evidence type="ECO:0000256" key="4">
    <source>
        <dbReference type="ARBA" id="ARBA00022538"/>
    </source>
</evidence>
<dbReference type="PANTHER" id="PTHR32024:SF3">
    <property type="entry name" value="TRK SYSTEM POTASSIUM UPTAKE PROTEIN"/>
    <property type="match status" value="1"/>
</dbReference>
<dbReference type="PANTHER" id="PTHR32024">
    <property type="entry name" value="TRK SYSTEM POTASSIUM UPTAKE PROTEIN TRKG-RELATED"/>
    <property type="match status" value="1"/>
</dbReference>
<keyword evidence="2 10" id="KW-0813">Transport</keyword>
<evidence type="ECO:0000256" key="5">
    <source>
        <dbReference type="ARBA" id="ARBA00022692"/>
    </source>
</evidence>
<protein>
    <recommendedName>
        <fullName evidence="10">Trk system potassium uptake protein</fullName>
    </recommendedName>
</protein>
<feature type="transmembrane region" description="Helical" evidence="12">
    <location>
        <begin position="25"/>
        <end position="45"/>
    </location>
</feature>
<feature type="transmembrane region" description="Helical" evidence="12">
    <location>
        <begin position="258"/>
        <end position="278"/>
    </location>
</feature>
<evidence type="ECO:0000313" key="13">
    <source>
        <dbReference type="EMBL" id="KAA1174492.1"/>
    </source>
</evidence>
<keyword evidence="11" id="KW-0479">Metal-binding</keyword>
<feature type="binding site" evidence="11">
    <location>
        <position position="302"/>
    </location>
    <ligand>
        <name>K(+)</name>
        <dbReference type="ChEBI" id="CHEBI:29103"/>
    </ligand>
</feature>
<evidence type="ECO:0000256" key="8">
    <source>
        <dbReference type="ARBA" id="ARBA00023065"/>
    </source>
</evidence>
<feature type="binding site" evidence="11">
    <location>
        <position position="418"/>
    </location>
    <ligand>
        <name>K(+)</name>
        <dbReference type="ChEBI" id="CHEBI:29103"/>
    </ligand>
</feature>
<keyword evidence="7 12" id="KW-1133">Transmembrane helix</keyword>
<evidence type="ECO:0000256" key="2">
    <source>
        <dbReference type="ARBA" id="ARBA00022448"/>
    </source>
</evidence>
<dbReference type="Proteomes" id="UP000323161">
    <property type="component" value="Unassembled WGS sequence"/>
</dbReference>
<keyword evidence="14" id="KW-1185">Reference proteome</keyword>
<keyword evidence="4 10" id="KW-0633">Potassium transport</keyword>
<evidence type="ECO:0000256" key="6">
    <source>
        <dbReference type="ARBA" id="ARBA00022958"/>
    </source>
</evidence>
<keyword evidence="3 10" id="KW-1003">Cell membrane</keyword>
<keyword evidence="5 12" id="KW-0812">Transmembrane</keyword>
<evidence type="ECO:0000256" key="3">
    <source>
        <dbReference type="ARBA" id="ARBA00022475"/>
    </source>
</evidence>
<feature type="binding site" evidence="11">
    <location>
        <position position="301"/>
    </location>
    <ligand>
        <name>K(+)</name>
        <dbReference type="ChEBI" id="CHEBI:29103"/>
    </ligand>
</feature>
<comment type="subcellular location">
    <subcellularLocation>
        <location evidence="10">Cell inner membrane</location>
        <topology evidence="10">Multi-pass membrane protein</topology>
    </subcellularLocation>
    <subcellularLocation>
        <location evidence="1">Cell membrane</location>
        <topology evidence="1">Multi-pass membrane protein</topology>
    </subcellularLocation>
</comment>
<keyword evidence="6 10" id="KW-0630">Potassium</keyword>
<keyword evidence="10" id="KW-0997">Cell inner membrane</keyword>
<comment type="caution">
    <text evidence="13">The sequence shown here is derived from an EMBL/GenBank/DDBJ whole genome shotgun (WGS) entry which is preliminary data.</text>
</comment>
<dbReference type="GO" id="GO:0005886">
    <property type="term" value="C:plasma membrane"/>
    <property type="evidence" value="ECO:0007669"/>
    <property type="project" value="UniProtKB-SubCell"/>
</dbReference>
<reference evidence="13 14" key="1">
    <citation type="submission" date="2019-08" db="EMBL/GenBank/DDBJ databases">
        <title>Marinobacter ZYF650 sp. nov., a marine bacterium isolated from seawater of the Mariana trench.</title>
        <authorList>
            <person name="Ahmad W."/>
        </authorList>
    </citation>
    <scope>NUCLEOTIDE SEQUENCE [LARGE SCALE GENOMIC DNA]</scope>
    <source>
        <strain evidence="13 14">ZYF650</strain>
    </source>
</reference>
<organism evidence="13 14">
    <name type="scientific">Marinobacter salinexigens</name>
    <dbReference type="NCBI Taxonomy" id="2919747"/>
    <lineage>
        <taxon>Bacteria</taxon>
        <taxon>Pseudomonadati</taxon>
        <taxon>Pseudomonadota</taxon>
        <taxon>Gammaproteobacteria</taxon>
        <taxon>Pseudomonadales</taxon>
        <taxon>Marinobacteraceae</taxon>
        <taxon>Marinobacter</taxon>
    </lineage>
</organism>
<proteinExistence type="inferred from homology"/>
<evidence type="ECO:0000256" key="7">
    <source>
        <dbReference type="ARBA" id="ARBA00022989"/>
    </source>
</evidence>
<evidence type="ECO:0000256" key="1">
    <source>
        <dbReference type="ARBA" id="ARBA00004651"/>
    </source>
</evidence>
<feature type="transmembrane region" description="Helical" evidence="12">
    <location>
        <begin position="315"/>
        <end position="340"/>
    </location>
</feature>
<feature type="binding site" evidence="11">
    <location>
        <position position="99"/>
    </location>
    <ligand>
        <name>K(+)</name>
        <dbReference type="ChEBI" id="CHEBI:29103"/>
    </ligand>
</feature>
<feature type="transmembrane region" description="Helical" evidence="12">
    <location>
        <begin position="166"/>
        <end position="188"/>
    </location>
</feature>
<keyword evidence="9 10" id="KW-0472">Membrane</keyword>
<comment type="similarity">
    <text evidence="10">Belongs to the TrkH potassium transport family.</text>
</comment>
<dbReference type="GO" id="GO:0015379">
    <property type="term" value="F:potassium:chloride symporter activity"/>
    <property type="evidence" value="ECO:0007669"/>
    <property type="project" value="InterPro"/>
</dbReference>
<dbReference type="InterPro" id="IPR004772">
    <property type="entry name" value="TrkH"/>
</dbReference>